<feature type="transmembrane region" description="Helical" evidence="1">
    <location>
        <begin position="70"/>
        <end position="95"/>
    </location>
</feature>
<keyword evidence="1" id="KW-1133">Transmembrane helix</keyword>
<name>A0A4Q1KAA6_9FLAO</name>
<comment type="caution">
    <text evidence="2">The sequence shown here is derived from an EMBL/GenBank/DDBJ whole genome shotgun (WGS) entry which is preliminary data.</text>
</comment>
<protein>
    <submittedName>
        <fullName evidence="2">Uncharacterized protein</fullName>
    </submittedName>
</protein>
<feature type="transmembrane region" description="Helical" evidence="1">
    <location>
        <begin position="6"/>
        <end position="25"/>
    </location>
</feature>
<keyword evidence="1" id="KW-0812">Transmembrane</keyword>
<organism evidence="2 3">
    <name type="scientific">Flavobacterium stagni</name>
    <dbReference type="NCBI Taxonomy" id="2506421"/>
    <lineage>
        <taxon>Bacteria</taxon>
        <taxon>Pseudomonadati</taxon>
        <taxon>Bacteroidota</taxon>
        <taxon>Flavobacteriia</taxon>
        <taxon>Flavobacteriales</taxon>
        <taxon>Flavobacteriaceae</taxon>
        <taxon>Flavobacterium</taxon>
    </lineage>
</organism>
<reference evidence="3" key="1">
    <citation type="submission" date="2019-01" db="EMBL/GenBank/DDBJ databases">
        <title>Cytophagaceae bacterium strain CAR-16.</title>
        <authorList>
            <person name="Chen W.-M."/>
        </authorList>
    </citation>
    <scope>NUCLEOTIDE SEQUENCE [LARGE SCALE GENOMIC DNA]</scope>
    <source>
        <strain evidence="3">WWJ-16</strain>
    </source>
</reference>
<feature type="transmembrane region" description="Helical" evidence="1">
    <location>
        <begin position="46"/>
        <end position="64"/>
    </location>
</feature>
<accession>A0A4Q1KAA6</accession>
<dbReference type="Proteomes" id="UP000289857">
    <property type="component" value="Unassembled WGS sequence"/>
</dbReference>
<dbReference type="RefSeq" id="WP_129461095.1">
    <property type="nucleotide sequence ID" value="NZ_SBKN01000003.1"/>
</dbReference>
<keyword evidence="3" id="KW-1185">Reference proteome</keyword>
<proteinExistence type="predicted"/>
<dbReference type="EMBL" id="SBKN01000003">
    <property type="protein sequence ID" value="RXR22865.1"/>
    <property type="molecule type" value="Genomic_DNA"/>
</dbReference>
<gene>
    <name evidence="2" type="ORF">EQG61_06440</name>
</gene>
<keyword evidence="1" id="KW-0472">Membrane</keyword>
<evidence type="ECO:0000313" key="2">
    <source>
        <dbReference type="EMBL" id="RXR22865.1"/>
    </source>
</evidence>
<dbReference type="AlphaFoldDB" id="A0A4Q1KAA6"/>
<evidence type="ECO:0000313" key="3">
    <source>
        <dbReference type="Proteomes" id="UP000289857"/>
    </source>
</evidence>
<evidence type="ECO:0000256" key="1">
    <source>
        <dbReference type="SAM" id="Phobius"/>
    </source>
</evidence>
<sequence>MSGDLCVLINGGILGMLGQGLRLAYIHYRWVMVRKDENYFWTKCNPISCLVVSFLAGYAAMYILKEYQEVSHTLAIVLLSGYFSPIPFLLILRLLKRKRNKTNVKFS</sequence>